<keyword evidence="4" id="KW-1185">Reference proteome</keyword>
<evidence type="ECO:0000313" key="4">
    <source>
        <dbReference type="Proteomes" id="UP000029737"/>
    </source>
</evidence>
<name>A0ABR4X2C8_9ACTN</name>
<comment type="caution">
    <text evidence="3">The sequence shown here is derived from an EMBL/GenBank/DDBJ whole genome shotgun (WGS) entry which is preliminary data.</text>
</comment>
<dbReference type="Proteomes" id="UP000029737">
    <property type="component" value="Unassembled WGS sequence"/>
</dbReference>
<organism evidence="3 4">
    <name type="scientific">Actinopolyspora erythraea</name>
    <dbReference type="NCBI Taxonomy" id="414996"/>
    <lineage>
        <taxon>Bacteria</taxon>
        <taxon>Bacillati</taxon>
        <taxon>Actinomycetota</taxon>
        <taxon>Actinomycetes</taxon>
        <taxon>Actinopolysporales</taxon>
        <taxon>Actinopolysporaceae</taxon>
        <taxon>Actinopolyspora</taxon>
    </lineage>
</organism>
<dbReference type="PANTHER" id="PTHR30007:SF0">
    <property type="entry name" value="TRANSPOSASE"/>
    <property type="match status" value="1"/>
</dbReference>
<dbReference type="Pfam" id="PF13340">
    <property type="entry name" value="DUF4096"/>
    <property type="match status" value="1"/>
</dbReference>
<feature type="domain" description="Transposase IS4-like" evidence="1">
    <location>
        <begin position="131"/>
        <end position="282"/>
    </location>
</feature>
<gene>
    <name evidence="3" type="ORF">IL38_15895</name>
</gene>
<dbReference type="PANTHER" id="PTHR30007">
    <property type="entry name" value="PHP DOMAIN PROTEIN"/>
    <property type="match status" value="1"/>
</dbReference>
<protein>
    <submittedName>
        <fullName evidence="3">Transposase</fullName>
    </submittedName>
</protein>
<evidence type="ECO:0000313" key="3">
    <source>
        <dbReference type="EMBL" id="KGI80623.1"/>
    </source>
</evidence>
<evidence type="ECO:0000259" key="2">
    <source>
        <dbReference type="Pfam" id="PF13340"/>
    </source>
</evidence>
<reference evidence="3 4" key="1">
    <citation type="journal article" date="2014" name="PLoS ONE">
        <title>Identification and Characterization of a New Erythromycin Biosynthetic Gene Cluster in Actinopolyspora erythraea YIM90600, a Novel Erythronolide-Producing Halophilic Actinomycete Isolated from Salt Field.</title>
        <authorList>
            <person name="Chen D."/>
            <person name="Feng J."/>
            <person name="Huang L."/>
            <person name="Zhang Q."/>
            <person name="Wu J."/>
            <person name="Zhu X."/>
            <person name="Duan Y."/>
            <person name="Xu Z."/>
        </authorList>
    </citation>
    <scope>NUCLEOTIDE SEQUENCE [LARGE SCALE GENOMIC DNA]</scope>
    <source>
        <strain evidence="3 4">YIM90600</strain>
    </source>
</reference>
<evidence type="ECO:0000259" key="1">
    <source>
        <dbReference type="Pfam" id="PF01609"/>
    </source>
</evidence>
<accession>A0ABR4X2C8</accession>
<sequence>MSSCPRSFNAPTSGQPCCLLATTHRRFTRSRRYPSDTTEAQWAVIEGLLPPPGWLAGRGGRRAKYCRREIVDAIFYVTDNGIKWRSLPADVPPWSTVYNYFASWETQGITQDILDGLRDRARMSEGRTAAPSAGIIDSASIKAADPVGTATRGFDAGKKTNGRKRHIAVDTLGLMVCVLVTSASVQDRTAARHLLARLRYRCPTIRHLWADSGYTGTLLDWARTLFGITIDIVAKLAGQTRFVVLPRRWVVERTLAWINQHRRCVRDYERLPDHHEAFVRWAMIHTTSKRLT</sequence>
<dbReference type="RefSeq" id="WP_198319316.1">
    <property type="nucleotide sequence ID" value="NZ_CP022752.1"/>
</dbReference>
<dbReference type="NCBIfam" id="NF033580">
    <property type="entry name" value="transpos_IS5_3"/>
    <property type="match status" value="1"/>
</dbReference>
<dbReference type="InterPro" id="IPR025161">
    <property type="entry name" value="IS402-like_dom"/>
</dbReference>
<dbReference type="InterPro" id="IPR002559">
    <property type="entry name" value="Transposase_11"/>
</dbReference>
<feature type="domain" description="Insertion element IS402-like" evidence="2">
    <location>
        <begin position="38"/>
        <end position="113"/>
    </location>
</feature>
<dbReference type="Pfam" id="PF01609">
    <property type="entry name" value="DDE_Tnp_1"/>
    <property type="match status" value="1"/>
</dbReference>
<proteinExistence type="predicted"/>
<dbReference type="EMBL" id="JPMV01000028">
    <property type="protein sequence ID" value="KGI80623.1"/>
    <property type="molecule type" value="Genomic_DNA"/>
</dbReference>